<keyword evidence="3" id="KW-1185">Reference proteome</keyword>
<feature type="transmembrane region" description="Helical" evidence="1">
    <location>
        <begin position="12"/>
        <end position="30"/>
    </location>
</feature>
<sequence>MNNTRTALKSTIVDLVSLVSGLLTIGSVLKKATKILPRGNFNPKLNKTLKMISWCLTLIALIASIVIAPFIFYLGMLLDVNAYLTLLIAVSIPTAVIVPTVLQAKEDKILTAFVHQDLTK</sequence>
<dbReference type="RefSeq" id="WP_210353155.1">
    <property type="nucleotide sequence ID" value="NZ_JAEQMU010000001.1"/>
</dbReference>
<keyword evidence="1" id="KW-1133">Transmembrane helix</keyword>
<name>A0ABW5L1A5_9SPHI</name>
<evidence type="ECO:0000313" key="3">
    <source>
        <dbReference type="Proteomes" id="UP001597440"/>
    </source>
</evidence>
<feature type="transmembrane region" description="Helical" evidence="1">
    <location>
        <begin position="82"/>
        <end position="102"/>
    </location>
</feature>
<feature type="transmembrane region" description="Helical" evidence="1">
    <location>
        <begin position="51"/>
        <end position="76"/>
    </location>
</feature>
<proteinExistence type="predicted"/>
<evidence type="ECO:0000256" key="1">
    <source>
        <dbReference type="SAM" id="Phobius"/>
    </source>
</evidence>
<keyword evidence="1" id="KW-0472">Membrane</keyword>
<evidence type="ECO:0000313" key="2">
    <source>
        <dbReference type="EMBL" id="MFD2554764.1"/>
    </source>
</evidence>
<comment type="caution">
    <text evidence="2">The sequence shown here is derived from an EMBL/GenBank/DDBJ whole genome shotgun (WGS) entry which is preliminary data.</text>
</comment>
<gene>
    <name evidence="2" type="ORF">ACFSQW_10210</name>
</gene>
<keyword evidence="1" id="KW-0812">Transmembrane</keyword>
<accession>A0ABW5L1A5</accession>
<dbReference type="Proteomes" id="UP001597440">
    <property type="component" value="Unassembled WGS sequence"/>
</dbReference>
<dbReference type="EMBL" id="JBHULD010000014">
    <property type="protein sequence ID" value="MFD2554764.1"/>
    <property type="molecule type" value="Genomic_DNA"/>
</dbReference>
<protein>
    <submittedName>
        <fullName evidence="2">Uncharacterized protein</fullName>
    </submittedName>
</protein>
<reference evidence="3" key="1">
    <citation type="journal article" date="2019" name="Int. J. Syst. Evol. Microbiol.">
        <title>The Global Catalogue of Microorganisms (GCM) 10K type strain sequencing project: providing services to taxonomists for standard genome sequencing and annotation.</title>
        <authorList>
            <consortium name="The Broad Institute Genomics Platform"/>
            <consortium name="The Broad Institute Genome Sequencing Center for Infectious Disease"/>
            <person name="Wu L."/>
            <person name="Ma J."/>
        </authorList>
    </citation>
    <scope>NUCLEOTIDE SEQUENCE [LARGE SCALE GENOMIC DNA]</scope>
    <source>
        <strain evidence="3">KCTC 52298</strain>
    </source>
</reference>
<organism evidence="2 3">
    <name type="scientific">Sphingobacterium tabacisoli</name>
    <dbReference type="NCBI Taxonomy" id="2044855"/>
    <lineage>
        <taxon>Bacteria</taxon>
        <taxon>Pseudomonadati</taxon>
        <taxon>Bacteroidota</taxon>
        <taxon>Sphingobacteriia</taxon>
        <taxon>Sphingobacteriales</taxon>
        <taxon>Sphingobacteriaceae</taxon>
        <taxon>Sphingobacterium</taxon>
    </lineage>
</organism>